<dbReference type="SUPFAM" id="SSF48498">
    <property type="entry name" value="Tetracyclin repressor-like, C-terminal domain"/>
    <property type="match status" value="1"/>
</dbReference>
<evidence type="ECO:0000259" key="6">
    <source>
        <dbReference type="PROSITE" id="PS50977"/>
    </source>
</evidence>
<evidence type="ECO:0000256" key="5">
    <source>
        <dbReference type="SAM" id="MobiDB-lite"/>
    </source>
</evidence>
<dbReference type="Gene3D" id="1.10.10.60">
    <property type="entry name" value="Homeodomain-like"/>
    <property type="match status" value="1"/>
</dbReference>
<dbReference type="AlphaFoldDB" id="A0A250V5H7"/>
<dbReference type="InterPro" id="IPR001647">
    <property type="entry name" value="HTH_TetR"/>
</dbReference>
<keyword evidence="1" id="KW-0805">Transcription regulation</keyword>
<evidence type="ECO:0000313" key="8">
    <source>
        <dbReference type="Proteomes" id="UP000217446"/>
    </source>
</evidence>
<organism evidence="7 8">
    <name type="scientific">Streptomyces olivochromogenes</name>
    <dbReference type="NCBI Taxonomy" id="1963"/>
    <lineage>
        <taxon>Bacteria</taxon>
        <taxon>Bacillati</taxon>
        <taxon>Actinomycetota</taxon>
        <taxon>Actinomycetes</taxon>
        <taxon>Kitasatosporales</taxon>
        <taxon>Streptomycetaceae</taxon>
        <taxon>Streptomyces</taxon>
    </lineage>
</organism>
<feature type="region of interest" description="Disordered" evidence="5">
    <location>
        <begin position="1"/>
        <end position="51"/>
    </location>
</feature>
<dbReference type="InterPro" id="IPR050109">
    <property type="entry name" value="HTH-type_TetR-like_transc_reg"/>
</dbReference>
<evidence type="ECO:0000256" key="4">
    <source>
        <dbReference type="PROSITE-ProRule" id="PRU00335"/>
    </source>
</evidence>
<dbReference type="Proteomes" id="UP000217446">
    <property type="component" value="Unassembled WGS sequence"/>
</dbReference>
<dbReference type="InterPro" id="IPR036271">
    <property type="entry name" value="Tet_transcr_reg_TetR-rel_C_sf"/>
</dbReference>
<dbReference type="InterPro" id="IPR011075">
    <property type="entry name" value="TetR_C"/>
</dbReference>
<proteinExistence type="predicted"/>
<evidence type="ECO:0000256" key="2">
    <source>
        <dbReference type="ARBA" id="ARBA00023125"/>
    </source>
</evidence>
<keyword evidence="3" id="KW-0804">Transcription</keyword>
<dbReference type="GO" id="GO:0000976">
    <property type="term" value="F:transcription cis-regulatory region binding"/>
    <property type="evidence" value="ECO:0007669"/>
    <property type="project" value="TreeGrafter"/>
</dbReference>
<evidence type="ECO:0000313" key="7">
    <source>
        <dbReference type="EMBL" id="GAX49344.1"/>
    </source>
</evidence>
<dbReference type="GO" id="GO:0003700">
    <property type="term" value="F:DNA-binding transcription factor activity"/>
    <property type="evidence" value="ECO:0007669"/>
    <property type="project" value="TreeGrafter"/>
</dbReference>
<dbReference type="Pfam" id="PF16859">
    <property type="entry name" value="TetR_C_11"/>
    <property type="match status" value="1"/>
</dbReference>
<dbReference type="InterPro" id="IPR009057">
    <property type="entry name" value="Homeodomain-like_sf"/>
</dbReference>
<keyword evidence="2 4" id="KW-0238">DNA-binding</keyword>
<dbReference type="PROSITE" id="PS50977">
    <property type="entry name" value="HTH_TETR_2"/>
    <property type="match status" value="1"/>
</dbReference>
<evidence type="ECO:0000256" key="3">
    <source>
        <dbReference type="ARBA" id="ARBA00023163"/>
    </source>
</evidence>
<dbReference type="STRING" id="1963.AQJ27_01860"/>
<comment type="caution">
    <text evidence="7">The sequence shown here is derived from an EMBL/GenBank/DDBJ whole genome shotgun (WGS) entry which is preliminary data.</text>
</comment>
<dbReference type="PRINTS" id="PR00455">
    <property type="entry name" value="HTHTETR"/>
</dbReference>
<keyword evidence="8" id="KW-1185">Reference proteome</keyword>
<feature type="compositionally biased region" description="Polar residues" evidence="5">
    <location>
        <begin position="25"/>
        <end position="34"/>
    </location>
</feature>
<feature type="DNA-binding region" description="H-T-H motif" evidence="4">
    <location>
        <begin position="73"/>
        <end position="92"/>
    </location>
</feature>
<evidence type="ECO:0000256" key="1">
    <source>
        <dbReference type="ARBA" id="ARBA00023015"/>
    </source>
</evidence>
<reference evidence="8" key="1">
    <citation type="submission" date="2017-05" db="EMBL/GenBank/DDBJ databases">
        <title>Streptomyces olivochromogenes NBRC 3561 whole genome shotgun sequence.</title>
        <authorList>
            <person name="Dohra H."/>
            <person name="Kodani S."/>
        </authorList>
    </citation>
    <scope>NUCLEOTIDE SEQUENCE [LARGE SCALE GENOMIC DNA]</scope>
    <source>
        <strain evidence="8">NBRC 3561</strain>
    </source>
</reference>
<accession>A0A250V5H7</accession>
<sequence length="239" mass="26424">MKMYVRCAPEARRDRSTDRWAPYTRQVSQPSKRPSTSEDPRPTPGRKRSEASRLAILAATRELIGQQGYEKLSIGGIAARAGVGKDTIYRWWPSKGMVVADAVMEEAQPFHLAAPPRTGSVDKDVRTWAHALARDFVDPVRADRIRAVTSAASEDPATAERLYERFTQVQRTGFIDRLRVAAEAGEVRPDADFGAVADAILGSLMYWVTARRTDLSIESVDSLLDVLLRGLRAEPVTGS</sequence>
<gene>
    <name evidence="7" type="ORF">SO3561_00833</name>
</gene>
<dbReference type="PANTHER" id="PTHR30055:SF148">
    <property type="entry name" value="TETR-FAMILY TRANSCRIPTIONAL REGULATOR"/>
    <property type="match status" value="1"/>
</dbReference>
<dbReference type="PANTHER" id="PTHR30055">
    <property type="entry name" value="HTH-TYPE TRANSCRIPTIONAL REGULATOR RUTR"/>
    <property type="match status" value="1"/>
</dbReference>
<protein>
    <submittedName>
        <fullName evidence="7">TetR family transcriptional regulator</fullName>
    </submittedName>
</protein>
<name>A0A250V5H7_STROL</name>
<feature type="compositionally biased region" description="Basic and acidic residues" evidence="5">
    <location>
        <begin position="35"/>
        <end position="51"/>
    </location>
</feature>
<feature type="compositionally biased region" description="Basic and acidic residues" evidence="5">
    <location>
        <begin position="9"/>
        <end position="18"/>
    </location>
</feature>
<dbReference type="SUPFAM" id="SSF46689">
    <property type="entry name" value="Homeodomain-like"/>
    <property type="match status" value="1"/>
</dbReference>
<dbReference type="EMBL" id="BDQI01000001">
    <property type="protein sequence ID" value="GAX49344.1"/>
    <property type="molecule type" value="Genomic_DNA"/>
</dbReference>
<feature type="domain" description="HTH tetR-type" evidence="6">
    <location>
        <begin position="50"/>
        <end position="110"/>
    </location>
</feature>
<dbReference type="Pfam" id="PF00440">
    <property type="entry name" value="TetR_N"/>
    <property type="match status" value="1"/>
</dbReference>
<dbReference type="Gene3D" id="1.10.357.10">
    <property type="entry name" value="Tetracycline Repressor, domain 2"/>
    <property type="match status" value="1"/>
</dbReference>